<accession>A0ABP9WGI7</accession>
<gene>
    <name evidence="2" type="ORF">Lsed01_01117</name>
</gene>
<keyword evidence="1" id="KW-1133">Transmembrane helix</keyword>
<comment type="caution">
    <text evidence="2">The sequence shown here is derived from an EMBL/GenBank/DDBJ whole genome shotgun (WGS) entry which is preliminary data.</text>
</comment>
<sequence length="114" mass="12176">MKGRRVRRQNLYAVDLTVLSWRRTTFQVALAALAIARMLTDDFGWWMLAAGAAGVGLALAVHASVSAYVATIDEHGHVLRRPAAIGHALVRQSLVAGGTAALCIAALAWVMLQV</sequence>
<reference evidence="2 3" key="1">
    <citation type="submission" date="2024-02" db="EMBL/GenBank/DDBJ databases">
        <title>Lysinimicrobium sediminis NBRC 112286.</title>
        <authorList>
            <person name="Ichikawa N."/>
            <person name="Katano-Makiyama Y."/>
            <person name="Hidaka K."/>
        </authorList>
    </citation>
    <scope>NUCLEOTIDE SEQUENCE [LARGE SCALE GENOMIC DNA]</scope>
    <source>
        <strain evidence="2 3">NBRC 112286</strain>
    </source>
</reference>
<keyword evidence="3" id="KW-1185">Reference proteome</keyword>
<dbReference type="EMBL" id="BAABRR010000005">
    <property type="protein sequence ID" value="GAA5518684.1"/>
    <property type="molecule type" value="Genomic_DNA"/>
</dbReference>
<dbReference type="RefSeq" id="WP_286216258.1">
    <property type="nucleotide sequence ID" value="NZ_AP027736.1"/>
</dbReference>
<feature type="transmembrane region" description="Helical" evidence="1">
    <location>
        <begin position="45"/>
        <end position="72"/>
    </location>
</feature>
<name>A0ABP9WGI7_9MICO</name>
<organism evidence="2 3">
    <name type="scientific">Demequina sediminis</name>
    <dbReference type="NCBI Taxonomy" id="1930058"/>
    <lineage>
        <taxon>Bacteria</taxon>
        <taxon>Bacillati</taxon>
        <taxon>Actinomycetota</taxon>
        <taxon>Actinomycetes</taxon>
        <taxon>Micrococcales</taxon>
        <taxon>Demequinaceae</taxon>
        <taxon>Demequina</taxon>
    </lineage>
</organism>
<keyword evidence="1" id="KW-0812">Transmembrane</keyword>
<evidence type="ECO:0000256" key="1">
    <source>
        <dbReference type="SAM" id="Phobius"/>
    </source>
</evidence>
<evidence type="ECO:0008006" key="4">
    <source>
        <dbReference type="Google" id="ProtNLM"/>
    </source>
</evidence>
<protein>
    <recommendedName>
        <fullName evidence="4">DUF202 domain-containing protein</fullName>
    </recommendedName>
</protein>
<feature type="transmembrane region" description="Helical" evidence="1">
    <location>
        <begin position="93"/>
        <end position="112"/>
    </location>
</feature>
<dbReference type="Proteomes" id="UP001426770">
    <property type="component" value="Unassembled WGS sequence"/>
</dbReference>
<evidence type="ECO:0000313" key="2">
    <source>
        <dbReference type="EMBL" id="GAA5518684.1"/>
    </source>
</evidence>
<evidence type="ECO:0000313" key="3">
    <source>
        <dbReference type="Proteomes" id="UP001426770"/>
    </source>
</evidence>
<keyword evidence="1" id="KW-0472">Membrane</keyword>
<proteinExistence type="predicted"/>